<evidence type="ECO:0000313" key="2">
    <source>
        <dbReference type="EMBL" id="CCO17960.1"/>
    </source>
</evidence>
<dbReference type="AlphaFoldDB" id="K8EZP5"/>
<accession>K8EZP5</accession>
<feature type="compositionally biased region" description="Polar residues" evidence="1">
    <location>
        <begin position="286"/>
        <end position="300"/>
    </location>
</feature>
<protein>
    <submittedName>
        <fullName evidence="2">Uncharacterized protein</fullName>
    </submittedName>
</protein>
<dbReference type="GeneID" id="19014043"/>
<dbReference type="EMBL" id="FO082271">
    <property type="protein sequence ID" value="CCO17960.1"/>
    <property type="molecule type" value="Genomic_DNA"/>
</dbReference>
<feature type="compositionally biased region" description="Basic and acidic residues" evidence="1">
    <location>
        <begin position="556"/>
        <end position="567"/>
    </location>
</feature>
<dbReference type="KEGG" id="bpg:Bathy08g00640"/>
<feature type="compositionally biased region" description="Low complexity" evidence="1">
    <location>
        <begin position="1"/>
        <end position="11"/>
    </location>
</feature>
<feature type="compositionally biased region" description="Basic and acidic residues" evidence="1">
    <location>
        <begin position="97"/>
        <end position="110"/>
    </location>
</feature>
<name>K8EZP5_9CHLO</name>
<dbReference type="RefSeq" id="XP_007511839.1">
    <property type="nucleotide sequence ID" value="XM_007511777.1"/>
</dbReference>
<feature type="compositionally biased region" description="Polar residues" evidence="1">
    <location>
        <begin position="12"/>
        <end position="53"/>
    </location>
</feature>
<dbReference type="Proteomes" id="UP000198341">
    <property type="component" value="Chromosome 8"/>
</dbReference>
<feature type="compositionally biased region" description="Basic and acidic residues" evidence="1">
    <location>
        <begin position="304"/>
        <end position="317"/>
    </location>
</feature>
<feature type="region of interest" description="Disordered" evidence="1">
    <location>
        <begin position="376"/>
        <end position="397"/>
    </location>
</feature>
<reference evidence="2 3" key="1">
    <citation type="submission" date="2011-10" db="EMBL/GenBank/DDBJ databases">
        <authorList>
            <person name="Genoscope - CEA"/>
        </authorList>
    </citation>
    <scope>NUCLEOTIDE SEQUENCE [LARGE SCALE GENOMIC DNA]</scope>
    <source>
        <strain evidence="2 3">RCC 1105</strain>
    </source>
</reference>
<evidence type="ECO:0000256" key="1">
    <source>
        <dbReference type="SAM" id="MobiDB-lite"/>
    </source>
</evidence>
<sequence>MSDNENNNNNNGREQFQQPHKNFPRSRSGTIVDSSKTPTTQTRRVFGGSSVSGQLIFLKNDDDLDNFEEEEEEKNTTPPKKNASTQKEGKEEQEEEYSNKETATREDDLRAGSSEEEEGNTIAVETDAPPREFNDNATITKSKLLSEGSEREGSQRKKRGRPRKNDVFEDVFEDERRAQEEKDRREAMRVLLEAAEKDDTDGARHIQKKAKTTTTSNGNKKTSLNNAVDVNDAHTKATNGGVDKEDEKLRGRPDITGIEKLAADALNNILPNASTSERMAHINTFMNKGASGNNGQTKASQKGQQDKQQQELNKNEKNIVASGKDYSRLLEEKRNELSKKKPEKKKRKRDDIVEDADISVEQSTLHKTYKEALQRMREENVRQSRDQKQPSIKSKSTALNAVTAAQVKLQKKNVAAAAAAAKEASRQQHVLAQQQKQQHASFLPQTQEELKNLLFLQQIQSQVALQTQPQVNINAALLHLLLAGGQGSIPSIPSIGGTDLNQPIQNLLAPNLLSMSAAHLSNGNGLHGGGGAGMSGADFAVPPSRSSQKMNNSSSKKKEEGSRKGADHSSSILMPSVNATAFKKRIRVVVDELMKKIRKKIALKLALSEAGIEKELNLLESGSELHASLCSFFELH</sequence>
<proteinExistence type="predicted"/>
<feature type="compositionally biased region" description="Basic and acidic residues" evidence="1">
    <location>
        <begin position="325"/>
        <end position="340"/>
    </location>
</feature>
<evidence type="ECO:0000313" key="3">
    <source>
        <dbReference type="Proteomes" id="UP000198341"/>
    </source>
</evidence>
<feature type="compositionally biased region" description="Basic and acidic residues" evidence="1">
    <location>
        <begin position="242"/>
        <end position="251"/>
    </location>
</feature>
<feature type="region of interest" description="Disordered" evidence="1">
    <location>
        <begin position="1"/>
        <end position="251"/>
    </location>
</feature>
<gene>
    <name evidence="2" type="ORF">Bathy08g00640</name>
</gene>
<feature type="compositionally biased region" description="Low complexity" evidence="1">
    <location>
        <begin position="544"/>
        <end position="554"/>
    </location>
</feature>
<feature type="compositionally biased region" description="Basic and acidic residues" evidence="1">
    <location>
        <begin position="174"/>
        <end position="204"/>
    </location>
</feature>
<feature type="region of interest" description="Disordered" evidence="1">
    <location>
        <begin position="529"/>
        <end position="570"/>
    </location>
</feature>
<feature type="compositionally biased region" description="Basic and acidic residues" evidence="1">
    <location>
        <begin position="376"/>
        <end position="388"/>
    </location>
</feature>
<organism evidence="2 3">
    <name type="scientific">Bathycoccus prasinos</name>
    <dbReference type="NCBI Taxonomy" id="41875"/>
    <lineage>
        <taxon>Eukaryota</taxon>
        <taxon>Viridiplantae</taxon>
        <taxon>Chlorophyta</taxon>
        <taxon>Mamiellophyceae</taxon>
        <taxon>Mamiellales</taxon>
        <taxon>Bathycoccaceae</taxon>
        <taxon>Bathycoccus</taxon>
    </lineage>
</organism>
<feature type="compositionally biased region" description="Acidic residues" evidence="1">
    <location>
        <begin position="62"/>
        <end position="73"/>
    </location>
</feature>
<feature type="compositionally biased region" description="Low complexity" evidence="1">
    <location>
        <begin position="212"/>
        <end position="226"/>
    </location>
</feature>
<keyword evidence="3" id="KW-1185">Reference proteome</keyword>
<feature type="region of interest" description="Disordered" evidence="1">
    <location>
        <begin position="286"/>
        <end position="351"/>
    </location>
</feature>